<dbReference type="OrthoDB" id="1115105at2"/>
<dbReference type="InterPro" id="IPR032710">
    <property type="entry name" value="NTF2-like_dom_sf"/>
</dbReference>
<accession>A0A5S3XLY1</accession>
<evidence type="ECO:0000313" key="2">
    <source>
        <dbReference type="EMBL" id="TMP42743.1"/>
    </source>
</evidence>
<reference evidence="3" key="3">
    <citation type="submission" date="2019-09" db="EMBL/GenBank/DDBJ databases">
        <title>Co-occurence of chitin degradation, pigmentation and bioactivity in marine Pseudoalteromonas.</title>
        <authorList>
            <person name="Sonnenschein E.C."/>
            <person name="Bech P.K."/>
        </authorList>
    </citation>
    <scope>NUCLEOTIDE SEQUENCE</scope>
    <source>
        <strain evidence="3">S2231</strain>
        <strain evidence="2">S2233</strain>
    </source>
</reference>
<evidence type="ECO:0000313" key="4">
    <source>
        <dbReference type="Proteomes" id="UP000305730"/>
    </source>
</evidence>
<dbReference type="Gene3D" id="3.10.450.50">
    <property type="match status" value="1"/>
</dbReference>
<proteinExistence type="predicted"/>
<keyword evidence="4" id="KW-1185">Reference proteome</keyword>
<dbReference type="EMBL" id="PNCK01000037">
    <property type="protein sequence ID" value="TMP42743.1"/>
    <property type="molecule type" value="Genomic_DNA"/>
</dbReference>
<dbReference type="RefSeq" id="WP_138597022.1">
    <property type="nucleotide sequence ID" value="NZ_PNCK01000037.1"/>
</dbReference>
<reference evidence="3 5" key="1">
    <citation type="submission" date="2017-12" db="EMBL/GenBank/DDBJ databases">
        <authorList>
            <person name="Paulsen S."/>
            <person name="Gram L.K."/>
        </authorList>
    </citation>
    <scope>NUCLEOTIDE SEQUENCE [LARGE SCALE GENOMIC DNA]</scope>
    <source>
        <strain evidence="3 5">S2231</strain>
        <strain evidence="2">S2233</strain>
    </source>
</reference>
<evidence type="ECO:0000313" key="5">
    <source>
        <dbReference type="Proteomes" id="UP000307706"/>
    </source>
</evidence>
<dbReference type="Proteomes" id="UP000305730">
    <property type="component" value="Unassembled WGS sequence"/>
</dbReference>
<feature type="domain" description="SnoaL-like" evidence="1">
    <location>
        <begin position="11"/>
        <end position="111"/>
    </location>
</feature>
<gene>
    <name evidence="3" type="ORF">CWB96_15020</name>
    <name evidence="2" type="ORF">CWB97_10830</name>
</gene>
<dbReference type="EMBL" id="PNCL01000082">
    <property type="protein sequence ID" value="TMP56648.1"/>
    <property type="molecule type" value="Genomic_DNA"/>
</dbReference>
<sequence length="142" mass="16463">MEPILEKFIGMYDVLRADNLSVLADVYHPDIVFIDPLHVVEGLDELTEYFQHLYVNVQSIEFDITDRYIKDNNGFVYWQMRYCHPKLNSGNEIVVDGHSKLTFLGGKVAHHRDYFDVGSLLYRQIPILGYLVKLVDKRAADA</sequence>
<dbReference type="Pfam" id="PF12680">
    <property type="entry name" value="SnoaL_2"/>
    <property type="match status" value="1"/>
</dbReference>
<evidence type="ECO:0000259" key="1">
    <source>
        <dbReference type="Pfam" id="PF12680"/>
    </source>
</evidence>
<protein>
    <submittedName>
        <fullName evidence="3">Transcriptional regulator</fullName>
    </submittedName>
</protein>
<dbReference type="AlphaFoldDB" id="A0A5S3XLY1"/>
<reference evidence="4 5" key="2">
    <citation type="submission" date="2019-06" db="EMBL/GenBank/DDBJ databases">
        <title>Co-occurence of chitin degradation, pigmentation and bioactivity in marine Pseudoalteromonas.</title>
        <authorList>
            <person name="Sonnenschein E.C."/>
            <person name="Bech P.K."/>
        </authorList>
    </citation>
    <scope>NUCLEOTIDE SEQUENCE [LARGE SCALE GENOMIC DNA]</scope>
    <source>
        <strain evidence="5">S2231</strain>
        <strain evidence="4">S2233</strain>
    </source>
</reference>
<evidence type="ECO:0000313" key="3">
    <source>
        <dbReference type="EMBL" id="TMP56648.1"/>
    </source>
</evidence>
<dbReference type="SUPFAM" id="SSF54427">
    <property type="entry name" value="NTF2-like"/>
    <property type="match status" value="1"/>
</dbReference>
<organism evidence="3 5">
    <name type="scientific">Pseudoalteromonas citrea</name>
    <dbReference type="NCBI Taxonomy" id="43655"/>
    <lineage>
        <taxon>Bacteria</taxon>
        <taxon>Pseudomonadati</taxon>
        <taxon>Pseudomonadota</taxon>
        <taxon>Gammaproteobacteria</taxon>
        <taxon>Alteromonadales</taxon>
        <taxon>Pseudoalteromonadaceae</taxon>
        <taxon>Pseudoalteromonas</taxon>
    </lineage>
</organism>
<dbReference type="InterPro" id="IPR037401">
    <property type="entry name" value="SnoaL-like"/>
</dbReference>
<name>A0A5S3XLY1_9GAMM</name>
<comment type="caution">
    <text evidence="3">The sequence shown here is derived from an EMBL/GenBank/DDBJ whole genome shotgun (WGS) entry which is preliminary data.</text>
</comment>
<dbReference type="Proteomes" id="UP000307706">
    <property type="component" value="Unassembled WGS sequence"/>
</dbReference>